<accession>A0A2P5DKE9</accession>
<evidence type="ECO:0008006" key="3">
    <source>
        <dbReference type="Google" id="ProtNLM"/>
    </source>
</evidence>
<name>A0A2P5DKE9_PARAD</name>
<dbReference type="Proteomes" id="UP000237105">
    <property type="component" value="Unassembled WGS sequence"/>
</dbReference>
<dbReference type="OrthoDB" id="1698453at2759"/>
<sequence>MGYTDKVVSGQVIIQQNFFEENAYALRMAESTTVTDHINTLNTLFLQLTTIEYKIEDNERAQILLQNLFDLYDQLIINVTSNVITLVFNNLTATVLEKKNRHKNKEDISASS</sequence>
<dbReference type="Pfam" id="PF14223">
    <property type="entry name" value="Retrotran_gag_2"/>
    <property type="match status" value="1"/>
</dbReference>
<proteinExistence type="predicted"/>
<dbReference type="AlphaFoldDB" id="A0A2P5DKE9"/>
<keyword evidence="2" id="KW-1185">Reference proteome</keyword>
<evidence type="ECO:0000313" key="2">
    <source>
        <dbReference type="Proteomes" id="UP000237105"/>
    </source>
</evidence>
<dbReference type="EMBL" id="JXTB01000032">
    <property type="protein sequence ID" value="PON73767.1"/>
    <property type="molecule type" value="Genomic_DNA"/>
</dbReference>
<gene>
    <name evidence="1" type="ORF">PanWU01x14_056550</name>
</gene>
<protein>
    <recommendedName>
        <fullName evidence="3">Retrovirus-related Pol polyprotein from transposon TNT 1-94</fullName>
    </recommendedName>
</protein>
<organism evidence="1 2">
    <name type="scientific">Parasponia andersonii</name>
    <name type="common">Sponia andersonii</name>
    <dbReference type="NCBI Taxonomy" id="3476"/>
    <lineage>
        <taxon>Eukaryota</taxon>
        <taxon>Viridiplantae</taxon>
        <taxon>Streptophyta</taxon>
        <taxon>Embryophyta</taxon>
        <taxon>Tracheophyta</taxon>
        <taxon>Spermatophyta</taxon>
        <taxon>Magnoliopsida</taxon>
        <taxon>eudicotyledons</taxon>
        <taxon>Gunneridae</taxon>
        <taxon>Pentapetalae</taxon>
        <taxon>rosids</taxon>
        <taxon>fabids</taxon>
        <taxon>Rosales</taxon>
        <taxon>Cannabaceae</taxon>
        <taxon>Parasponia</taxon>
    </lineage>
</organism>
<reference evidence="2" key="1">
    <citation type="submission" date="2016-06" db="EMBL/GenBank/DDBJ databases">
        <title>Parallel loss of symbiosis genes in relatives of nitrogen-fixing non-legume Parasponia.</title>
        <authorList>
            <person name="Van Velzen R."/>
            <person name="Holmer R."/>
            <person name="Bu F."/>
            <person name="Rutten L."/>
            <person name="Van Zeijl A."/>
            <person name="Liu W."/>
            <person name="Santuari L."/>
            <person name="Cao Q."/>
            <person name="Sharma T."/>
            <person name="Shen D."/>
            <person name="Roswanjaya Y."/>
            <person name="Wardhani T."/>
            <person name="Kalhor M.S."/>
            <person name="Jansen J."/>
            <person name="Van den Hoogen J."/>
            <person name="Gungor B."/>
            <person name="Hartog M."/>
            <person name="Hontelez J."/>
            <person name="Verver J."/>
            <person name="Yang W.-C."/>
            <person name="Schijlen E."/>
            <person name="Repin R."/>
            <person name="Schilthuizen M."/>
            <person name="Schranz E."/>
            <person name="Heidstra R."/>
            <person name="Miyata K."/>
            <person name="Fedorova E."/>
            <person name="Kohlen W."/>
            <person name="Bisseling T."/>
            <person name="Smit S."/>
            <person name="Geurts R."/>
        </authorList>
    </citation>
    <scope>NUCLEOTIDE SEQUENCE [LARGE SCALE GENOMIC DNA]</scope>
    <source>
        <strain evidence="2">cv. WU1-14</strain>
    </source>
</reference>
<evidence type="ECO:0000313" key="1">
    <source>
        <dbReference type="EMBL" id="PON73767.1"/>
    </source>
</evidence>
<comment type="caution">
    <text evidence="1">The sequence shown here is derived from an EMBL/GenBank/DDBJ whole genome shotgun (WGS) entry which is preliminary data.</text>
</comment>